<reference evidence="1 2" key="2">
    <citation type="submission" date="2012-02" db="EMBL/GenBank/DDBJ databases">
        <title>Improved High-Quality Draft sequence of Desulfobacter postgatei 2ac9.</title>
        <authorList>
            <consortium name="US DOE Joint Genome Institute"/>
            <person name="Lucas S."/>
            <person name="Han J."/>
            <person name="Lapidus A."/>
            <person name="Cheng J.-F."/>
            <person name="Goodwin L."/>
            <person name="Pitluck S."/>
            <person name="Peters L."/>
            <person name="Ovchinnikova G."/>
            <person name="Held B."/>
            <person name="Detter J.C."/>
            <person name="Han C."/>
            <person name="Tapia R."/>
            <person name="Land M."/>
            <person name="Hauser L."/>
            <person name="Kyrpides N."/>
            <person name="Ivanova N."/>
            <person name="Pagani I."/>
            <person name="Orellana R."/>
            <person name="Lovley D."/>
            <person name="Woyke T."/>
        </authorList>
    </citation>
    <scope>NUCLEOTIDE SEQUENCE [LARGE SCALE GENOMIC DNA]</scope>
    <source>
        <strain evidence="1 2">2ac9</strain>
    </source>
</reference>
<dbReference type="STRING" id="879212.DespoDRAFT_01828"/>
<dbReference type="Proteomes" id="UP000005778">
    <property type="component" value="Chromosome"/>
</dbReference>
<evidence type="ECO:0000313" key="2">
    <source>
        <dbReference type="Proteomes" id="UP000005778"/>
    </source>
</evidence>
<name>I5B2N0_9BACT</name>
<reference evidence="1 2" key="1">
    <citation type="submission" date="2011-09" db="EMBL/GenBank/DDBJ databases">
        <authorList>
            <consortium name="US DOE Joint Genome Institute (JGI-PGF)"/>
            <person name="Lucas S."/>
            <person name="Han J."/>
            <person name="Lapidus A."/>
            <person name="Cheng J.-F."/>
            <person name="Goodwin L."/>
            <person name="Pitluck S."/>
            <person name="Peters L."/>
            <person name="Land M.L."/>
            <person name="Hauser L."/>
            <person name="Orellana R."/>
            <person name="Lovley D."/>
            <person name="Woyke T.J."/>
        </authorList>
    </citation>
    <scope>NUCLEOTIDE SEQUENCE [LARGE SCALE GENOMIC DNA]</scope>
    <source>
        <strain evidence="1 2">2ac9</strain>
    </source>
</reference>
<accession>I5B2N0</accession>
<dbReference type="EMBL" id="CM001488">
    <property type="protein sequence ID" value="EIM63743.1"/>
    <property type="molecule type" value="Genomic_DNA"/>
</dbReference>
<gene>
    <name evidence="1" type="ORF">DespoDRAFT_01828</name>
</gene>
<sequence>MKHLLIFLVVLEFFGILDLPYAYAIPNNQPGLFITANMQFDYALNLFEQKDFNAAQVEFKRFIHFFPQDPRHDRADYTIGVALFYSGQYYEAAKRFDTIIRQSKDKDSPWVEQSCFMQSQAFEAMGNTGYAQIVLQNYLKLTRDTDTKDRIYLELARMHIRNTVTPGKNELAYARKNLMLISPEKQRKYDVATQLETIDNAVHAPTKSPVLAGILAIIPGGGMLYCERYKDAFISFCFNTGLIWAAYTAFDHDNPALGGVITFVESGFYSGNIYGSITAAHKYNKAAQIKILNKTFDFEPGLDPVNKSFFLRLTHGF</sequence>
<dbReference type="eggNOG" id="COG1729">
    <property type="taxonomic scope" value="Bacteria"/>
</dbReference>
<dbReference type="InterPro" id="IPR011990">
    <property type="entry name" value="TPR-like_helical_dom_sf"/>
</dbReference>
<proteinExistence type="predicted"/>
<dbReference type="HOGENOM" id="CLU_703445_0_0_7"/>
<evidence type="ECO:0000313" key="1">
    <source>
        <dbReference type="EMBL" id="EIM63743.1"/>
    </source>
</evidence>
<dbReference type="AlphaFoldDB" id="I5B2N0"/>
<dbReference type="Gene3D" id="1.25.40.10">
    <property type="entry name" value="Tetratricopeptide repeat domain"/>
    <property type="match status" value="1"/>
</dbReference>
<dbReference type="SUPFAM" id="SSF48452">
    <property type="entry name" value="TPR-like"/>
    <property type="match status" value="1"/>
</dbReference>
<dbReference type="OrthoDB" id="5491410at2"/>
<keyword evidence="2" id="KW-1185">Reference proteome</keyword>
<organism evidence="1 2">
    <name type="scientific">Desulfobacter postgatei 2ac9</name>
    <dbReference type="NCBI Taxonomy" id="879212"/>
    <lineage>
        <taxon>Bacteria</taxon>
        <taxon>Pseudomonadati</taxon>
        <taxon>Thermodesulfobacteriota</taxon>
        <taxon>Desulfobacteria</taxon>
        <taxon>Desulfobacterales</taxon>
        <taxon>Desulfobacteraceae</taxon>
        <taxon>Desulfobacter</taxon>
    </lineage>
</organism>
<protein>
    <submittedName>
        <fullName evidence="1">Uncharacterized protein</fullName>
    </submittedName>
</protein>
<dbReference type="RefSeq" id="WP_004072989.1">
    <property type="nucleotide sequence ID" value="NZ_CM001488.1"/>
</dbReference>